<dbReference type="Proteomes" id="UP000002297">
    <property type="component" value="Chromosome"/>
</dbReference>
<dbReference type="GO" id="GO:0003677">
    <property type="term" value="F:DNA binding"/>
    <property type="evidence" value="ECO:0007669"/>
    <property type="project" value="UniProtKB-UniRule"/>
</dbReference>
<evidence type="ECO:0000259" key="3">
    <source>
        <dbReference type="PROSITE" id="PS50977"/>
    </source>
</evidence>
<dbReference type="PANTHER" id="PTHR43479">
    <property type="entry name" value="ACREF/ENVCD OPERON REPRESSOR-RELATED"/>
    <property type="match status" value="1"/>
</dbReference>
<dbReference type="Gene3D" id="1.10.357.10">
    <property type="entry name" value="Tetracycline Repressor, domain 2"/>
    <property type="match status" value="1"/>
</dbReference>
<dbReference type="GeneID" id="89452192"/>
<accession>A3U5G7</accession>
<dbReference type="RefSeq" id="WP_013186162.1">
    <property type="nucleotide sequence ID" value="NC_014230.1"/>
</dbReference>
<dbReference type="AlphaFoldDB" id="A3U5G7"/>
<dbReference type="SUPFAM" id="SSF48498">
    <property type="entry name" value="Tetracyclin repressor-like, C-terminal domain"/>
    <property type="match status" value="1"/>
</dbReference>
<evidence type="ECO:0000313" key="5">
    <source>
        <dbReference type="Proteomes" id="UP000002297"/>
    </source>
</evidence>
<dbReference type="OrthoDB" id="881297at2"/>
<dbReference type="PANTHER" id="PTHR43479:SF11">
    <property type="entry name" value="ACREF_ENVCD OPERON REPRESSOR-RELATED"/>
    <property type="match status" value="1"/>
</dbReference>
<dbReference type="InterPro" id="IPR001647">
    <property type="entry name" value="HTH_TetR"/>
</dbReference>
<gene>
    <name evidence="4" type="ordered locus">CA2559_01975</name>
</gene>
<proteinExistence type="predicted"/>
<dbReference type="KEGG" id="cat:CA2559_01975"/>
<protein>
    <recommendedName>
        <fullName evidence="3">HTH tetR-type domain-containing protein</fullName>
    </recommendedName>
</protein>
<evidence type="ECO:0000313" key="4">
    <source>
        <dbReference type="EMBL" id="EAP87484.1"/>
    </source>
</evidence>
<sequence length="204" mass="23784">MRETILNKATELFLDLGFKSVTMDDIATEMGISKKTIYTHFKNKSVLVKASTEILFLRICSGIDGVRKENQNPIVELYSIKQYVMKHMKNQNSSAQFQLQKYYPAVYAEMRSKQYDYMQDCVVENLNKGLEMGLYRENLDVEFASRIYFLGMVGIKDNDMFPADQFPMITLMEKYLEYHLRGIVTQKGLKKLTETIENYTPNDL</sequence>
<keyword evidence="5" id="KW-1185">Reference proteome</keyword>
<dbReference type="STRING" id="216432.CA2559_01975"/>
<feature type="domain" description="HTH tetR-type" evidence="3">
    <location>
        <begin position="1"/>
        <end position="59"/>
    </location>
</feature>
<organism evidence="4 5">
    <name type="scientific">Croceibacter atlanticus (strain ATCC BAA-628 / JCM 21780 / CIP 108009 / IAM 15332 / KCTC 12090 / HTCC2559)</name>
    <dbReference type="NCBI Taxonomy" id="216432"/>
    <lineage>
        <taxon>Bacteria</taxon>
        <taxon>Pseudomonadati</taxon>
        <taxon>Bacteroidota</taxon>
        <taxon>Flavobacteriia</taxon>
        <taxon>Flavobacteriales</taxon>
        <taxon>Flavobacteriaceae</taxon>
        <taxon>Croceibacter</taxon>
    </lineage>
</organism>
<feature type="DNA-binding region" description="H-T-H motif" evidence="2">
    <location>
        <begin position="22"/>
        <end position="41"/>
    </location>
</feature>
<dbReference type="InterPro" id="IPR050624">
    <property type="entry name" value="HTH-type_Tx_Regulator"/>
</dbReference>
<dbReference type="PRINTS" id="PR00455">
    <property type="entry name" value="HTHTETR"/>
</dbReference>
<keyword evidence="1 2" id="KW-0238">DNA-binding</keyword>
<dbReference type="InterPro" id="IPR036271">
    <property type="entry name" value="Tet_transcr_reg_TetR-rel_C_sf"/>
</dbReference>
<name>A3U5G7_CROAH</name>
<dbReference type="SUPFAM" id="SSF46689">
    <property type="entry name" value="Homeodomain-like"/>
    <property type="match status" value="1"/>
</dbReference>
<dbReference type="eggNOG" id="COG1309">
    <property type="taxonomic scope" value="Bacteria"/>
</dbReference>
<dbReference type="Pfam" id="PF00440">
    <property type="entry name" value="TetR_N"/>
    <property type="match status" value="1"/>
</dbReference>
<dbReference type="EMBL" id="CP002046">
    <property type="protein sequence ID" value="EAP87484.1"/>
    <property type="molecule type" value="Genomic_DNA"/>
</dbReference>
<evidence type="ECO:0000256" key="1">
    <source>
        <dbReference type="ARBA" id="ARBA00023125"/>
    </source>
</evidence>
<reference evidence="4 5" key="1">
    <citation type="journal article" date="2010" name="J. Bacteriol.">
        <title>The complete genome sequence of Croceibacter atlanticus HTCC2559T.</title>
        <authorList>
            <person name="Oh H.M."/>
            <person name="Kang I."/>
            <person name="Ferriera S."/>
            <person name="Giovannoni S.J."/>
            <person name="Cho J.C."/>
        </authorList>
    </citation>
    <scope>NUCLEOTIDE SEQUENCE [LARGE SCALE GENOMIC DNA]</scope>
    <source>
        <strain evidence="5">ATCC BAA-628 / HTCC2559 / KCTC 12090</strain>
    </source>
</reference>
<dbReference type="InterPro" id="IPR009057">
    <property type="entry name" value="Homeodomain-like_sf"/>
</dbReference>
<dbReference type="HOGENOM" id="CLU_069356_30_0_10"/>
<dbReference type="PROSITE" id="PS50977">
    <property type="entry name" value="HTH_TETR_2"/>
    <property type="match status" value="1"/>
</dbReference>
<evidence type="ECO:0000256" key="2">
    <source>
        <dbReference type="PROSITE-ProRule" id="PRU00335"/>
    </source>
</evidence>